<comment type="pathway">
    <text evidence="1">Lipid metabolism.</text>
</comment>
<dbReference type="CDD" id="cd07989">
    <property type="entry name" value="LPLAT_AGPAT-like"/>
    <property type="match status" value="1"/>
</dbReference>
<keyword evidence="3 5" id="KW-0012">Acyltransferase</keyword>
<dbReference type="AlphaFoldDB" id="A0A3S0U2H4"/>
<name>A0A3S0U2H4_CHLPH</name>
<organism evidence="5 6">
    <name type="scientific">Chlorobium phaeovibrioides</name>
    <dbReference type="NCBI Taxonomy" id="1094"/>
    <lineage>
        <taxon>Bacteria</taxon>
        <taxon>Pseudomonadati</taxon>
        <taxon>Chlorobiota</taxon>
        <taxon>Chlorobiia</taxon>
        <taxon>Chlorobiales</taxon>
        <taxon>Chlorobiaceae</taxon>
        <taxon>Chlorobium/Pelodictyon group</taxon>
        <taxon>Chlorobium</taxon>
    </lineage>
</organism>
<dbReference type="Proteomes" id="UP000279908">
    <property type="component" value="Unassembled WGS sequence"/>
</dbReference>
<dbReference type="RefSeq" id="WP_126383236.1">
    <property type="nucleotide sequence ID" value="NZ_RXYK01000001.1"/>
</dbReference>
<sequence>MKQLFKPLPHLSPVRALLVRFLMLPNFLLTRAEGLERLPSTKGPFIFAFNHNNSAEALMVPIFFIYHLGGHTISFVIDWMYGRVPVLGSMMEMIEPVYVYTKRSPLRWIESSRPVRTAENTAQRCCRKIAAGRSIGIFPEGKRNPNPGTLGRARSGIGHIALESSVQVIPVGIDFPLRREMGRIPVLGRTIIRVGTPMDFSSCSDEYRSLSAKGGEETLQRNRLAMDVTHAVMRRLSDLSGKEYHSSSAIAATTLHQPQTGERLCQV</sequence>
<reference evidence="5 6" key="1">
    <citation type="submission" date="2018-12" db="EMBL/GenBank/DDBJ databases">
        <authorList>
            <person name="Lunina O.N."/>
            <person name="Grouzdev D.S."/>
            <person name="Gorlenko V.M."/>
            <person name="Savvichev A.S."/>
        </authorList>
    </citation>
    <scope>NUCLEOTIDE SEQUENCE [LARGE SCALE GENOMIC DNA]</scope>
    <source>
        <strain evidence="5 6">BrKhr-17</strain>
    </source>
</reference>
<dbReference type="InterPro" id="IPR002123">
    <property type="entry name" value="Plipid/glycerol_acylTrfase"/>
</dbReference>
<gene>
    <name evidence="5" type="ORF">EKD02_00275</name>
</gene>
<evidence type="ECO:0000256" key="3">
    <source>
        <dbReference type="ARBA" id="ARBA00023315"/>
    </source>
</evidence>
<keyword evidence="2 5" id="KW-0808">Transferase</keyword>
<dbReference type="Pfam" id="PF01553">
    <property type="entry name" value="Acyltransferase"/>
    <property type="match status" value="1"/>
</dbReference>
<dbReference type="SUPFAM" id="SSF69593">
    <property type="entry name" value="Glycerol-3-phosphate (1)-acyltransferase"/>
    <property type="match status" value="1"/>
</dbReference>
<comment type="caution">
    <text evidence="5">The sequence shown here is derived from an EMBL/GenBank/DDBJ whole genome shotgun (WGS) entry which is preliminary data.</text>
</comment>
<dbReference type="GO" id="GO:0003841">
    <property type="term" value="F:1-acylglycerol-3-phosphate O-acyltransferase activity"/>
    <property type="evidence" value="ECO:0007669"/>
    <property type="project" value="TreeGrafter"/>
</dbReference>
<evidence type="ECO:0000313" key="5">
    <source>
        <dbReference type="EMBL" id="RTY39867.1"/>
    </source>
</evidence>
<evidence type="ECO:0000259" key="4">
    <source>
        <dbReference type="SMART" id="SM00563"/>
    </source>
</evidence>
<accession>A0A3S0U2H4</accession>
<evidence type="ECO:0000256" key="2">
    <source>
        <dbReference type="ARBA" id="ARBA00022679"/>
    </source>
</evidence>
<dbReference type="EMBL" id="RXYK01000001">
    <property type="protein sequence ID" value="RTY39867.1"/>
    <property type="molecule type" value="Genomic_DNA"/>
</dbReference>
<feature type="domain" description="Phospholipid/glycerol acyltransferase" evidence="4">
    <location>
        <begin position="45"/>
        <end position="176"/>
    </location>
</feature>
<dbReference type="PANTHER" id="PTHR10434:SF11">
    <property type="entry name" value="1-ACYL-SN-GLYCEROL-3-PHOSPHATE ACYLTRANSFERASE"/>
    <property type="match status" value="1"/>
</dbReference>
<protein>
    <submittedName>
        <fullName evidence="5">1-acyl-sn-glycerol-3-phosphate acyltransferase</fullName>
    </submittedName>
</protein>
<dbReference type="GO" id="GO:0006654">
    <property type="term" value="P:phosphatidic acid biosynthetic process"/>
    <property type="evidence" value="ECO:0007669"/>
    <property type="project" value="TreeGrafter"/>
</dbReference>
<evidence type="ECO:0000313" key="6">
    <source>
        <dbReference type="Proteomes" id="UP000279908"/>
    </source>
</evidence>
<evidence type="ECO:0000256" key="1">
    <source>
        <dbReference type="ARBA" id="ARBA00005189"/>
    </source>
</evidence>
<dbReference type="PANTHER" id="PTHR10434">
    <property type="entry name" value="1-ACYL-SN-GLYCEROL-3-PHOSPHATE ACYLTRANSFERASE"/>
    <property type="match status" value="1"/>
</dbReference>
<proteinExistence type="predicted"/>
<dbReference type="SMART" id="SM00563">
    <property type="entry name" value="PlsC"/>
    <property type="match status" value="1"/>
</dbReference>